<dbReference type="WBParaSite" id="sdigi.contig202.g6057.t1">
    <property type="protein sequence ID" value="sdigi.contig202.g6057.t1"/>
    <property type="gene ID" value="sdigi.contig202.g6057"/>
</dbReference>
<dbReference type="Proteomes" id="UP000887581">
    <property type="component" value="Unplaced"/>
</dbReference>
<protein>
    <submittedName>
        <fullName evidence="2">Gamma-tubulin complex component</fullName>
    </submittedName>
</protein>
<sequence length="199" mass="23226">MHCSEAATHPLRGSWRAIRNKIRMCRQTQYDLTKTYFSGNNNKQYRSTSFASAVRPNFVTSSVEQQIYTILVTFLDQVMECYHTMCSSWACKKFGRQLACILRAINFDHGYCWRLLENRILYYLILKHYSMSILLAWHAFIDTLSDAVTEGFWQATLADLPKQLPTIFEDTPAKCFLSIEPKRPSFSARLLNLFVCLFF</sequence>
<evidence type="ECO:0000313" key="2">
    <source>
        <dbReference type="WBParaSite" id="sdigi.contig202.g6057.t1"/>
    </source>
</evidence>
<reference evidence="2" key="1">
    <citation type="submission" date="2022-11" db="UniProtKB">
        <authorList>
            <consortium name="WormBaseParasite"/>
        </authorList>
    </citation>
    <scope>IDENTIFICATION</scope>
</reference>
<organism evidence="1 2">
    <name type="scientific">Setaria digitata</name>
    <dbReference type="NCBI Taxonomy" id="48799"/>
    <lineage>
        <taxon>Eukaryota</taxon>
        <taxon>Metazoa</taxon>
        <taxon>Ecdysozoa</taxon>
        <taxon>Nematoda</taxon>
        <taxon>Chromadorea</taxon>
        <taxon>Rhabditida</taxon>
        <taxon>Spirurina</taxon>
        <taxon>Spiruromorpha</taxon>
        <taxon>Filarioidea</taxon>
        <taxon>Setariidae</taxon>
        <taxon>Setaria</taxon>
    </lineage>
</organism>
<proteinExistence type="predicted"/>
<accession>A0A915PR15</accession>
<name>A0A915PR15_9BILA</name>
<evidence type="ECO:0000313" key="1">
    <source>
        <dbReference type="Proteomes" id="UP000887581"/>
    </source>
</evidence>
<dbReference type="AlphaFoldDB" id="A0A915PR15"/>
<keyword evidence="1" id="KW-1185">Reference proteome</keyword>